<dbReference type="NCBIfam" id="TIGR02937">
    <property type="entry name" value="sigma70-ECF"/>
    <property type="match status" value="1"/>
</dbReference>
<evidence type="ECO:0000256" key="3">
    <source>
        <dbReference type="ARBA" id="ARBA00023082"/>
    </source>
</evidence>
<dbReference type="Proteomes" id="UP000018720">
    <property type="component" value="Unassembled WGS sequence"/>
</dbReference>
<evidence type="ECO:0000259" key="6">
    <source>
        <dbReference type="Pfam" id="PF04542"/>
    </source>
</evidence>
<dbReference type="InterPro" id="IPR013249">
    <property type="entry name" value="RNA_pol_sigma70_r4_t2"/>
</dbReference>
<dbReference type="InterPro" id="IPR007627">
    <property type="entry name" value="RNA_pol_sigma70_r2"/>
</dbReference>
<keyword evidence="3" id="KW-0731">Sigma factor</keyword>
<feature type="domain" description="RNA polymerase sigma-70 region 2" evidence="6">
    <location>
        <begin position="42"/>
        <end position="105"/>
    </location>
</feature>
<evidence type="ECO:0000256" key="4">
    <source>
        <dbReference type="ARBA" id="ARBA00023125"/>
    </source>
</evidence>
<dbReference type="Pfam" id="PF04542">
    <property type="entry name" value="Sigma70_r2"/>
    <property type="match status" value="1"/>
</dbReference>
<comment type="similarity">
    <text evidence="1">Belongs to the sigma-70 factor family. ECF subfamily.</text>
</comment>
<keyword evidence="5" id="KW-0804">Transcription</keyword>
<dbReference type="EMBL" id="AHOM02000004">
    <property type="protein sequence ID" value="EJZ42506.1"/>
    <property type="molecule type" value="Genomic_DNA"/>
</dbReference>
<accession>A0ABP2RH67</accession>
<evidence type="ECO:0000256" key="1">
    <source>
        <dbReference type="ARBA" id="ARBA00010641"/>
    </source>
</evidence>
<evidence type="ECO:0000313" key="9">
    <source>
        <dbReference type="Proteomes" id="UP000018720"/>
    </source>
</evidence>
<name>A0ABP2RH67_9LEPT</name>
<dbReference type="CDD" id="cd06171">
    <property type="entry name" value="Sigma70_r4"/>
    <property type="match status" value="1"/>
</dbReference>
<dbReference type="InterPro" id="IPR036388">
    <property type="entry name" value="WH-like_DNA-bd_sf"/>
</dbReference>
<dbReference type="SUPFAM" id="SSF88946">
    <property type="entry name" value="Sigma2 domain of RNA polymerase sigma factors"/>
    <property type="match status" value="1"/>
</dbReference>
<organism evidence="8 9">
    <name type="scientific">Leptospira licerasiae str. MMD4847</name>
    <dbReference type="NCBI Taxonomy" id="1049971"/>
    <lineage>
        <taxon>Bacteria</taxon>
        <taxon>Pseudomonadati</taxon>
        <taxon>Spirochaetota</taxon>
        <taxon>Spirochaetia</taxon>
        <taxon>Leptospirales</taxon>
        <taxon>Leptospiraceae</taxon>
        <taxon>Leptospira</taxon>
    </lineage>
</organism>
<dbReference type="Gene3D" id="1.10.10.10">
    <property type="entry name" value="Winged helix-like DNA-binding domain superfamily/Winged helix DNA-binding domain"/>
    <property type="match status" value="1"/>
</dbReference>
<dbReference type="SUPFAM" id="SSF88659">
    <property type="entry name" value="Sigma3 and sigma4 domains of RNA polymerase sigma factors"/>
    <property type="match status" value="1"/>
</dbReference>
<evidence type="ECO:0000259" key="7">
    <source>
        <dbReference type="Pfam" id="PF08281"/>
    </source>
</evidence>
<dbReference type="PANTHER" id="PTHR43133:SF8">
    <property type="entry name" value="RNA POLYMERASE SIGMA FACTOR HI_1459-RELATED"/>
    <property type="match status" value="1"/>
</dbReference>
<evidence type="ECO:0000256" key="5">
    <source>
        <dbReference type="ARBA" id="ARBA00023163"/>
    </source>
</evidence>
<evidence type="ECO:0000256" key="2">
    <source>
        <dbReference type="ARBA" id="ARBA00023015"/>
    </source>
</evidence>
<keyword evidence="4" id="KW-0238">DNA-binding</keyword>
<feature type="domain" description="RNA polymerase sigma factor 70 region 4 type 2" evidence="7">
    <location>
        <begin position="148"/>
        <end position="199"/>
    </location>
</feature>
<evidence type="ECO:0000313" key="8">
    <source>
        <dbReference type="EMBL" id="EJZ42506.1"/>
    </source>
</evidence>
<keyword evidence="9" id="KW-1185">Reference proteome</keyword>
<dbReference type="InterPro" id="IPR013324">
    <property type="entry name" value="RNA_pol_sigma_r3/r4-like"/>
</dbReference>
<comment type="caution">
    <text evidence="8">The sequence shown here is derived from an EMBL/GenBank/DDBJ whole genome shotgun (WGS) entry which is preliminary data.</text>
</comment>
<proteinExistence type="inferred from homology"/>
<dbReference type="Pfam" id="PF08281">
    <property type="entry name" value="Sigma70_r4_2"/>
    <property type="match status" value="1"/>
</dbReference>
<dbReference type="PANTHER" id="PTHR43133">
    <property type="entry name" value="RNA POLYMERASE ECF-TYPE SIGMA FACTO"/>
    <property type="match status" value="1"/>
</dbReference>
<keyword evidence="2" id="KW-0805">Transcription regulation</keyword>
<dbReference type="Gene3D" id="1.10.1740.10">
    <property type="match status" value="1"/>
</dbReference>
<dbReference type="InterPro" id="IPR013325">
    <property type="entry name" value="RNA_pol_sigma_r2"/>
</dbReference>
<gene>
    <name evidence="8" type="ORF">LEP1GSC178_3633</name>
</gene>
<reference evidence="8 9" key="1">
    <citation type="submission" date="2012-08" db="EMBL/GenBank/DDBJ databases">
        <authorList>
            <person name="Harkins D.M."/>
            <person name="Durkin A.S."/>
            <person name="Selengut J.D."/>
            <person name="Sanka R."/>
            <person name="DePew J."/>
            <person name="Purushe J."/>
            <person name="Matthias M.A."/>
            <person name="Vinetz J.M."/>
            <person name="Sutton G.G."/>
            <person name="Nelson W.C."/>
            <person name="Fouts D.E."/>
        </authorList>
    </citation>
    <scope>NUCLEOTIDE SEQUENCE [LARGE SCALE GENOMIC DNA]</scope>
    <source>
        <strain evidence="8 9">MMD4847</strain>
    </source>
</reference>
<sequence length="216" mass="24811">MSAYTVLKRIPFYKKKPNLLEKRPIEKNFYSTVSETLFFEKLYNKNKDHLFSFIRRSVQDESTALDLLQDTFLNFFKHYSGKELPDEQVSRMILFRISRNLMINHGKSYYQKNVALVGEETSSLFGSKGQGPESQVLDEMEAQNLGKIISELLSALPEEQKTAIELRYSQGCKLEEIASVLDLSVSGVSRLLERAEKQLLQEGKKRGIQPSSFLKS</sequence>
<protein>
    <submittedName>
        <fullName evidence="8">Sigma-70, region 4</fullName>
    </submittedName>
</protein>
<dbReference type="InterPro" id="IPR014284">
    <property type="entry name" value="RNA_pol_sigma-70_dom"/>
</dbReference>
<dbReference type="InterPro" id="IPR039425">
    <property type="entry name" value="RNA_pol_sigma-70-like"/>
</dbReference>